<dbReference type="GO" id="GO:0005975">
    <property type="term" value="P:carbohydrate metabolic process"/>
    <property type="evidence" value="ECO:0007669"/>
    <property type="project" value="UniProtKB-ARBA"/>
</dbReference>
<dbReference type="OrthoDB" id="1652964at2759"/>
<evidence type="ECO:0000256" key="12">
    <source>
        <dbReference type="ARBA" id="ARBA00023098"/>
    </source>
</evidence>
<comment type="pathway">
    <text evidence="16 17">Isoprenoid biosynthesis; isopentenyl diphosphate biosynthesis via mevalonate pathway; isopentenyl diphosphate from (R)-mevalonate: step 1/3.</text>
</comment>
<dbReference type="Gene3D" id="3.30.70.890">
    <property type="entry name" value="GHMP kinase, C-terminal domain"/>
    <property type="match status" value="1"/>
</dbReference>
<dbReference type="PROSITE" id="PS00627">
    <property type="entry name" value="GHMP_KINASES_ATP"/>
    <property type="match status" value="1"/>
</dbReference>
<dbReference type="Gene3D" id="3.30.230.10">
    <property type="match status" value="1"/>
</dbReference>
<evidence type="ECO:0000313" key="21">
    <source>
        <dbReference type="Proteomes" id="UP001152649"/>
    </source>
</evidence>
<evidence type="ECO:0000256" key="9">
    <source>
        <dbReference type="ARBA" id="ARBA00022840"/>
    </source>
</evidence>
<evidence type="ECO:0000256" key="13">
    <source>
        <dbReference type="ARBA" id="ARBA00023166"/>
    </source>
</evidence>
<sequence length="460" mass="50309">MEKPYSSMASSFIVSAPGKVIVLGEHAAVYGKPVIAAAISLRSYLSVKILSKSEQTVSLNFKDIKMHHTWDIASLPWEAFKQVPNRKLYHSHIDSLDKTLLAAIKPHVDLVSPNLPEKERKIHTGSATAFLYLFLSLGSPECHGFVYTLRSTIPVGAGLGSSASVSVCLSTALLIQTRAISGPHPDQPVKEAEQQLERINNWAYAGELCIHGDPSGVDNTVSCQGKAVLFRKSVVDGKAEDKPSVVTPIDHFPSLRLLLVNTKQPRTTADQVEKVRMLKNLQPELFEHTLDHISQLTGKALQIFSSFYSDYHHNRQATVKALGRLFCDNQKLLVRLGASHPLLDRVCKLAAITNVGWAKLTGAGGGGCAIILTRPDIKEVDEEALDQALVMEGFEKHEMVLGAAGVGVLLPALFRNGSHGELEEVDFDVFENAVDARSIEELVGIGGQVDREGWLFWNRS</sequence>
<keyword evidence="13 17" id="KW-1207">Sterol metabolism</keyword>
<name>A0A9W4NP27_9EURO</name>
<keyword evidence="12 17" id="KW-0443">Lipid metabolism</keyword>
<dbReference type="EMBL" id="CAJVPG010000321">
    <property type="protein sequence ID" value="CAG8391335.1"/>
    <property type="molecule type" value="Genomic_DNA"/>
</dbReference>
<dbReference type="GO" id="GO:0005829">
    <property type="term" value="C:cytosol"/>
    <property type="evidence" value="ECO:0007669"/>
    <property type="project" value="TreeGrafter"/>
</dbReference>
<evidence type="ECO:0000256" key="4">
    <source>
        <dbReference type="ARBA" id="ARBA00022490"/>
    </source>
</evidence>
<keyword evidence="9 17" id="KW-0067">ATP-binding</keyword>
<reference evidence="20" key="1">
    <citation type="submission" date="2021-07" db="EMBL/GenBank/DDBJ databases">
        <authorList>
            <person name="Branca A.L. A."/>
        </authorList>
    </citation>
    <scope>NUCLEOTIDE SEQUENCE</scope>
</reference>
<evidence type="ECO:0000256" key="6">
    <source>
        <dbReference type="ARBA" id="ARBA00022679"/>
    </source>
</evidence>
<evidence type="ECO:0000256" key="10">
    <source>
        <dbReference type="ARBA" id="ARBA00022842"/>
    </source>
</evidence>
<dbReference type="GO" id="GO:0005524">
    <property type="term" value="F:ATP binding"/>
    <property type="evidence" value="ECO:0007669"/>
    <property type="project" value="UniProtKB-KW"/>
</dbReference>
<dbReference type="Pfam" id="PF08544">
    <property type="entry name" value="GHMP_kinases_C"/>
    <property type="match status" value="1"/>
</dbReference>
<protein>
    <recommendedName>
        <fullName evidence="3 17">Mevalonate kinase</fullName>
        <shortName evidence="17">MK</shortName>
        <ecNumber evidence="3 17">2.7.1.36</ecNumber>
    </recommendedName>
</protein>
<dbReference type="EC" id="2.7.1.36" evidence="3 17"/>
<dbReference type="PANTHER" id="PTHR43290">
    <property type="entry name" value="MEVALONATE KINASE"/>
    <property type="match status" value="1"/>
</dbReference>
<dbReference type="SUPFAM" id="SSF54211">
    <property type="entry name" value="Ribosomal protein S5 domain 2-like"/>
    <property type="match status" value="1"/>
</dbReference>
<dbReference type="Pfam" id="PF00288">
    <property type="entry name" value="GHMP_kinases_N"/>
    <property type="match status" value="1"/>
</dbReference>
<keyword evidence="21" id="KW-1185">Reference proteome</keyword>
<dbReference type="InterPro" id="IPR006203">
    <property type="entry name" value="GHMP_knse_ATP-bd_CS"/>
</dbReference>
<evidence type="ECO:0000256" key="7">
    <source>
        <dbReference type="ARBA" id="ARBA00022741"/>
    </source>
</evidence>
<comment type="catalytic activity">
    <reaction evidence="15">
        <text>(R)-mevalonate + ATP = (R)-5-phosphomevalonate + ADP + H(+)</text>
        <dbReference type="Rhea" id="RHEA:17065"/>
        <dbReference type="ChEBI" id="CHEBI:15378"/>
        <dbReference type="ChEBI" id="CHEBI:30616"/>
        <dbReference type="ChEBI" id="CHEBI:36464"/>
        <dbReference type="ChEBI" id="CHEBI:58146"/>
        <dbReference type="ChEBI" id="CHEBI:456216"/>
        <dbReference type="EC" id="2.7.1.36"/>
    </reaction>
    <physiologicalReaction direction="left-to-right" evidence="15">
        <dbReference type="Rhea" id="RHEA:17066"/>
    </physiologicalReaction>
</comment>
<evidence type="ECO:0000256" key="5">
    <source>
        <dbReference type="ARBA" id="ARBA00022516"/>
    </source>
</evidence>
<dbReference type="InterPro" id="IPR014721">
    <property type="entry name" value="Ribsml_uS5_D2-typ_fold_subgr"/>
</dbReference>
<dbReference type="PANTHER" id="PTHR43290:SF2">
    <property type="entry name" value="MEVALONATE KINASE"/>
    <property type="match status" value="1"/>
</dbReference>
<comment type="caution">
    <text evidence="20">The sequence shown here is derived from an EMBL/GenBank/DDBJ whole genome shotgun (WGS) entry which is preliminary data.</text>
</comment>
<dbReference type="InterPro" id="IPR006204">
    <property type="entry name" value="GHMP_kinase_N_dom"/>
</dbReference>
<keyword evidence="8 17" id="KW-0418">Kinase</keyword>
<evidence type="ECO:0000313" key="20">
    <source>
        <dbReference type="EMBL" id="CAG8391335.1"/>
    </source>
</evidence>
<keyword evidence="5 17" id="KW-0444">Lipid biosynthesis</keyword>
<evidence type="ECO:0000256" key="11">
    <source>
        <dbReference type="ARBA" id="ARBA00023011"/>
    </source>
</evidence>
<dbReference type="AlphaFoldDB" id="A0A9W4NP27"/>
<keyword evidence="17" id="KW-0752">Steroid biosynthesis</keyword>
<evidence type="ECO:0000259" key="18">
    <source>
        <dbReference type="Pfam" id="PF00288"/>
    </source>
</evidence>
<dbReference type="GO" id="GO:0004496">
    <property type="term" value="F:mevalonate kinase activity"/>
    <property type="evidence" value="ECO:0007669"/>
    <property type="project" value="UniProtKB-EC"/>
</dbReference>
<dbReference type="InterPro" id="IPR036554">
    <property type="entry name" value="GHMP_kinase_C_sf"/>
</dbReference>
<proteinExistence type="inferred from homology"/>
<evidence type="ECO:0000256" key="2">
    <source>
        <dbReference type="ARBA" id="ARBA00006495"/>
    </source>
</evidence>
<comment type="subcellular location">
    <subcellularLocation>
        <location evidence="1 17">Cytoplasm</location>
    </subcellularLocation>
</comment>
<dbReference type="PRINTS" id="PR00959">
    <property type="entry name" value="MEVGALKINASE"/>
</dbReference>
<dbReference type="InterPro" id="IPR020568">
    <property type="entry name" value="Ribosomal_Su5_D2-typ_SF"/>
</dbReference>
<comment type="function">
    <text evidence="17">Mevalonate kinase; part of the second module of ergosterol biosynthesis pathway that includes the middle steps of the pathway. The second module is carried out in the vacuole and involves the formation of farnesyl diphosphate, which is also an important intermediate in the biosynthesis of ubiquinone, dolichol, heme and prenylated proteins.</text>
</comment>
<keyword evidence="11 17" id="KW-0756">Sterol biosynthesis</keyword>
<feature type="domain" description="GHMP kinase N-terminal" evidence="18">
    <location>
        <begin position="136"/>
        <end position="222"/>
    </location>
</feature>
<dbReference type="NCBIfam" id="TIGR00549">
    <property type="entry name" value="mevalon_kin"/>
    <property type="match status" value="1"/>
</dbReference>
<dbReference type="InterPro" id="IPR006205">
    <property type="entry name" value="Mev_gal_kin"/>
</dbReference>
<dbReference type="InterPro" id="IPR013750">
    <property type="entry name" value="GHMP_kinase_C_dom"/>
</dbReference>
<evidence type="ECO:0000259" key="19">
    <source>
        <dbReference type="Pfam" id="PF08544"/>
    </source>
</evidence>
<dbReference type="Proteomes" id="UP001152649">
    <property type="component" value="Unassembled WGS sequence"/>
</dbReference>
<evidence type="ECO:0000256" key="16">
    <source>
        <dbReference type="ARBA" id="ARBA00029438"/>
    </source>
</evidence>
<dbReference type="FunFam" id="3.30.230.10:FF:000027">
    <property type="entry name" value="Mevalonate kinase"/>
    <property type="match status" value="1"/>
</dbReference>
<organism evidence="20 21">
    <name type="scientific">Penicillium salamii</name>
    <dbReference type="NCBI Taxonomy" id="1612424"/>
    <lineage>
        <taxon>Eukaryota</taxon>
        <taxon>Fungi</taxon>
        <taxon>Dikarya</taxon>
        <taxon>Ascomycota</taxon>
        <taxon>Pezizomycotina</taxon>
        <taxon>Eurotiomycetes</taxon>
        <taxon>Eurotiomycetidae</taxon>
        <taxon>Eurotiales</taxon>
        <taxon>Aspergillaceae</taxon>
        <taxon>Penicillium</taxon>
    </lineage>
</organism>
<dbReference type="GO" id="GO:0006696">
    <property type="term" value="P:ergosterol biosynthetic process"/>
    <property type="evidence" value="ECO:0007669"/>
    <property type="project" value="TreeGrafter"/>
</dbReference>
<accession>A0A9W4NP27</accession>
<evidence type="ECO:0000256" key="15">
    <source>
        <dbReference type="ARBA" id="ARBA00029310"/>
    </source>
</evidence>
<keyword evidence="14 17" id="KW-0753">Steroid metabolism</keyword>
<dbReference type="GO" id="GO:0019287">
    <property type="term" value="P:isopentenyl diphosphate biosynthetic process, mevalonate pathway"/>
    <property type="evidence" value="ECO:0007669"/>
    <property type="project" value="TreeGrafter"/>
</dbReference>
<keyword evidence="7 17" id="KW-0547">Nucleotide-binding</keyword>
<feature type="domain" description="GHMP kinase C-terminal" evidence="19">
    <location>
        <begin position="320"/>
        <end position="378"/>
    </location>
</feature>
<dbReference type="SUPFAM" id="SSF55060">
    <property type="entry name" value="GHMP Kinase, C-terminal domain"/>
    <property type="match status" value="1"/>
</dbReference>
<gene>
    <name evidence="20" type="ORF">PSALAMII_LOCUS6791</name>
</gene>
<evidence type="ECO:0000256" key="8">
    <source>
        <dbReference type="ARBA" id="ARBA00022777"/>
    </source>
</evidence>
<comment type="similarity">
    <text evidence="2 17">Belongs to the GHMP kinase family. Mevalonate kinase subfamily.</text>
</comment>
<evidence type="ECO:0000256" key="1">
    <source>
        <dbReference type="ARBA" id="ARBA00004496"/>
    </source>
</evidence>
<evidence type="ECO:0000256" key="3">
    <source>
        <dbReference type="ARBA" id="ARBA00012103"/>
    </source>
</evidence>
<evidence type="ECO:0000256" key="14">
    <source>
        <dbReference type="ARBA" id="ARBA00023221"/>
    </source>
</evidence>
<evidence type="ECO:0000256" key="17">
    <source>
        <dbReference type="RuleBase" id="RU363087"/>
    </source>
</evidence>
<keyword evidence="4 17" id="KW-0963">Cytoplasm</keyword>
<keyword evidence="6 17" id="KW-0808">Transferase</keyword>
<keyword evidence="10" id="KW-0460">Magnesium</keyword>